<keyword evidence="1" id="KW-0418">Kinase</keyword>
<name>A0ACC8XHG7_9FIRM</name>
<comment type="caution">
    <text evidence="1">The sequence shown here is derived from an EMBL/GenBank/DDBJ whole genome shotgun (WGS) entry which is preliminary data.</text>
</comment>
<gene>
    <name evidence="1" type="ORF">AN640_06120</name>
</gene>
<evidence type="ECO:0000313" key="1">
    <source>
        <dbReference type="EMBL" id="ONI43800.1"/>
    </source>
</evidence>
<organism evidence="1 2">
    <name type="scientific">Candidatus Epulonipiscium fishelsonii</name>
    <dbReference type="NCBI Taxonomy" id="77094"/>
    <lineage>
        <taxon>Bacteria</taxon>
        <taxon>Bacillati</taxon>
        <taxon>Bacillota</taxon>
        <taxon>Clostridia</taxon>
        <taxon>Lachnospirales</taxon>
        <taxon>Lachnospiraceae</taxon>
        <taxon>Candidatus Epulonipiscium</taxon>
    </lineage>
</organism>
<feature type="non-terminal residue" evidence="1">
    <location>
        <position position="1"/>
    </location>
</feature>
<dbReference type="Proteomes" id="UP000188637">
    <property type="component" value="Unassembled WGS sequence"/>
</dbReference>
<sequence>IVKAASTGSLRGARGNSGVILSQLIRGFSRGLQEDTIDILTIANAFQLGVDTAYKAVMKPKEGTILTVAKGIATKAIQLSMEITDLEDFAREVITYGYEVLNKTPDMLPVLKEAGVVDAGGQGLMTILEGALKAIFTEDMKLTLDYTPTKNNDAFYAIKNFNSNEITFGYCTEFIIQKNPNKKFVEEKTRKFFDNIGDSIVVVSDDEFVKVHLHTDNPGLAIEHGLKFGSLINIKIDNMREQHSSIFNDEEPKEPEKEIAFVSIASGSGVVEIMKSLGVTKVIEGGQTMNPSTEDIEEAIKQVNAKKVIVLPNNKNIILAAEQVKQLINTCQVEVIPTTSIPQGVSAMISYDGSTDIDNIVENMKEAIKSVQTAQITMAVRDTTMNGEAIEEGEYLGILEGDIVVHNKSLKETFKLLLKSMNKDAEIITIYYGEDINKKTAEKYKKDAMMIFNQADVELHKGNQPVYHFLISAE</sequence>
<reference evidence="1" key="1">
    <citation type="submission" date="2016-08" db="EMBL/GenBank/DDBJ databases">
        <authorList>
            <person name="Ngugi D.K."/>
            <person name="Miyake S."/>
            <person name="Stingl U."/>
        </authorList>
    </citation>
    <scope>NUCLEOTIDE SEQUENCE</scope>
    <source>
        <strain evidence="1">SCG-D08WGA-EpuloA1</strain>
    </source>
</reference>
<dbReference type="EMBL" id="LJHD01000134">
    <property type="protein sequence ID" value="ONI43800.1"/>
    <property type="molecule type" value="Genomic_DNA"/>
</dbReference>
<accession>A0ACC8XHG7</accession>
<keyword evidence="1" id="KW-0808">Transferase</keyword>
<keyword evidence="2" id="KW-1185">Reference proteome</keyword>
<evidence type="ECO:0000313" key="2">
    <source>
        <dbReference type="Proteomes" id="UP000188637"/>
    </source>
</evidence>
<protein>
    <submittedName>
        <fullName evidence="1">Dihydroxyacetone kinase</fullName>
    </submittedName>
</protein>
<proteinExistence type="predicted"/>